<sequence>MHKPNKLNTTARHLAMLQNGQEKGLAFFYKKYYGYLAFRTEKATQDECAAESIAQEAFLRLWLFRENLQSEEELFQFLKTQVKSAVHAFYSKTRNRFHRSLLRLDGIEDYQEFLLGYELEDEEEEDIVYLEQLEEEKKEKLQKLEKLLPHLRKEQQLFLQLCLKYSFNYERIAYYLGGISDYEVSLQVEKTIETLRQIFQSAEKMEKLNSSSRYVIQGEINEQQEEIFRMRYDLQFSFDQIAEALKLNAAVVRKLFIEAHAKIKQAKKTA</sequence>
<dbReference type="GO" id="GO:0016987">
    <property type="term" value="F:sigma factor activity"/>
    <property type="evidence" value="ECO:0007669"/>
    <property type="project" value="UniProtKB-KW"/>
</dbReference>
<dbReference type="InterPro" id="IPR013324">
    <property type="entry name" value="RNA_pol_sigma_r3/r4-like"/>
</dbReference>
<evidence type="ECO:0000256" key="4">
    <source>
        <dbReference type="ARBA" id="ARBA00023125"/>
    </source>
</evidence>
<comment type="caution">
    <text evidence="7">The sequence shown here is derived from an EMBL/GenBank/DDBJ whole genome shotgun (WGS) entry which is preliminary data.</text>
</comment>
<evidence type="ECO:0000256" key="5">
    <source>
        <dbReference type="ARBA" id="ARBA00023163"/>
    </source>
</evidence>
<dbReference type="Proteomes" id="UP000292855">
    <property type="component" value="Unassembled WGS sequence"/>
</dbReference>
<gene>
    <name evidence="7" type="ORF">EWE74_18780</name>
</gene>
<dbReference type="Gene3D" id="1.10.1740.10">
    <property type="match status" value="1"/>
</dbReference>
<keyword evidence="2" id="KW-0805">Transcription regulation</keyword>
<keyword evidence="5" id="KW-0804">Transcription</keyword>
<protein>
    <recommendedName>
        <fullName evidence="9">Sigma-70 family RNA polymerase sigma factor</fullName>
    </recommendedName>
</protein>
<dbReference type="InterPro" id="IPR039425">
    <property type="entry name" value="RNA_pol_sigma-70-like"/>
</dbReference>
<keyword evidence="8" id="KW-1185">Reference proteome</keyword>
<dbReference type="InterPro" id="IPR013325">
    <property type="entry name" value="RNA_pol_sigma_r2"/>
</dbReference>
<dbReference type="InterPro" id="IPR036388">
    <property type="entry name" value="WH-like_DNA-bd_sf"/>
</dbReference>
<evidence type="ECO:0008006" key="9">
    <source>
        <dbReference type="Google" id="ProtNLM"/>
    </source>
</evidence>
<evidence type="ECO:0000256" key="1">
    <source>
        <dbReference type="ARBA" id="ARBA00010641"/>
    </source>
</evidence>
<evidence type="ECO:0000256" key="3">
    <source>
        <dbReference type="ARBA" id="ARBA00023082"/>
    </source>
</evidence>
<dbReference type="AlphaFoldDB" id="A0A4Q6XE69"/>
<dbReference type="Gene3D" id="1.10.10.10">
    <property type="entry name" value="Winged helix-like DNA-binding domain superfamily/Winged helix DNA-binding domain"/>
    <property type="match status" value="1"/>
</dbReference>
<evidence type="ECO:0000313" key="8">
    <source>
        <dbReference type="Proteomes" id="UP000292855"/>
    </source>
</evidence>
<organism evidence="7 8">
    <name type="scientific">Sphingobacterium corticibacterium</name>
    <dbReference type="NCBI Taxonomy" id="2484746"/>
    <lineage>
        <taxon>Bacteria</taxon>
        <taxon>Pseudomonadati</taxon>
        <taxon>Bacteroidota</taxon>
        <taxon>Sphingobacteriia</taxon>
        <taxon>Sphingobacteriales</taxon>
        <taxon>Sphingobacteriaceae</taxon>
        <taxon>Sphingobacterium</taxon>
    </lineage>
</organism>
<dbReference type="PANTHER" id="PTHR43133">
    <property type="entry name" value="RNA POLYMERASE ECF-TYPE SIGMA FACTO"/>
    <property type="match status" value="1"/>
</dbReference>
<proteinExistence type="inferred from homology"/>
<reference evidence="7 8" key="1">
    <citation type="submission" date="2019-02" db="EMBL/GenBank/DDBJ databases">
        <authorList>
            <person name="Li Y."/>
        </authorList>
    </citation>
    <scope>NUCLEOTIDE SEQUENCE [LARGE SCALE GENOMIC DNA]</scope>
    <source>
        <strain evidence="7 8">30C10-4-7</strain>
    </source>
</reference>
<dbReference type="SUPFAM" id="SSF88659">
    <property type="entry name" value="Sigma3 and sigma4 domains of RNA polymerase sigma factors"/>
    <property type="match status" value="1"/>
</dbReference>
<keyword evidence="4" id="KW-0238">DNA-binding</keyword>
<dbReference type="OrthoDB" id="759001at2"/>
<dbReference type="GO" id="GO:0006352">
    <property type="term" value="P:DNA-templated transcription initiation"/>
    <property type="evidence" value="ECO:0007669"/>
    <property type="project" value="InterPro"/>
</dbReference>
<dbReference type="RefSeq" id="WP_130143205.1">
    <property type="nucleotide sequence ID" value="NZ_SGIT01000005.1"/>
</dbReference>
<feature type="coiled-coil region" evidence="6">
    <location>
        <begin position="119"/>
        <end position="154"/>
    </location>
</feature>
<dbReference type="PANTHER" id="PTHR43133:SF8">
    <property type="entry name" value="RNA POLYMERASE SIGMA FACTOR HI_1459-RELATED"/>
    <property type="match status" value="1"/>
</dbReference>
<dbReference type="SUPFAM" id="SSF88946">
    <property type="entry name" value="Sigma2 domain of RNA polymerase sigma factors"/>
    <property type="match status" value="1"/>
</dbReference>
<evidence type="ECO:0000313" key="7">
    <source>
        <dbReference type="EMBL" id="RZF58101.1"/>
    </source>
</evidence>
<comment type="similarity">
    <text evidence="1">Belongs to the sigma-70 factor family. ECF subfamily.</text>
</comment>
<keyword evidence="6" id="KW-0175">Coiled coil</keyword>
<name>A0A4Q6XE69_9SPHI</name>
<evidence type="ECO:0000256" key="6">
    <source>
        <dbReference type="SAM" id="Coils"/>
    </source>
</evidence>
<evidence type="ECO:0000256" key="2">
    <source>
        <dbReference type="ARBA" id="ARBA00023015"/>
    </source>
</evidence>
<dbReference type="GO" id="GO:0003677">
    <property type="term" value="F:DNA binding"/>
    <property type="evidence" value="ECO:0007669"/>
    <property type="project" value="UniProtKB-KW"/>
</dbReference>
<accession>A0A4Q6XE69</accession>
<dbReference type="EMBL" id="SGIT01000005">
    <property type="protein sequence ID" value="RZF58101.1"/>
    <property type="molecule type" value="Genomic_DNA"/>
</dbReference>
<keyword evidence="3" id="KW-0731">Sigma factor</keyword>